<evidence type="ECO:0000313" key="1">
    <source>
        <dbReference type="EMBL" id="QJA69324.1"/>
    </source>
</evidence>
<sequence length="84" mass="9460">MIKPEWVLSPEQINGQIKYLYEHNPHLPIEVMLKALCESIAKAQAEKIAKWGNETCPHDIFGDGTQCFKHACDMCWASLSGEGE</sequence>
<reference evidence="1" key="1">
    <citation type="submission" date="2020-03" db="EMBL/GenBank/DDBJ databases">
        <title>The deep terrestrial virosphere.</title>
        <authorList>
            <person name="Holmfeldt K."/>
            <person name="Nilsson E."/>
            <person name="Simone D."/>
            <person name="Lopez-Fernandez M."/>
            <person name="Wu X."/>
            <person name="de Brujin I."/>
            <person name="Lundin D."/>
            <person name="Andersson A."/>
            <person name="Bertilsson S."/>
            <person name="Dopson M."/>
        </authorList>
    </citation>
    <scope>NUCLEOTIDE SEQUENCE</scope>
    <source>
        <strain evidence="1">MM415A04731</strain>
        <strain evidence="2">MM415B04938</strain>
    </source>
</reference>
<proteinExistence type="predicted"/>
<gene>
    <name evidence="1" type="ORF">MM415A04731_0004</name>
    <name evidence="2" type="ORF">MM415B04938_0004</name>
</gene>
<protein>
    <submittedName>
        <fullName evidence="1">Uncharacterized protein</fullName>
    </submittedName>
</protein>
<organism evidence="1">
    <name type="scientific">viral metagenome</name>
    <dbReference type="NCBI Taxonomy" id="1070528"/>
    <lineage>
        <taxon>unclassified sequences</taxon>
        <taxon>metagenomes</taxon>
        <taxon>organismal metagenomes</taxon>
    </lineage>
</organism>
<dbReference type="EMBL" id="MT141696">
    <property type="protein sequence ID" value="QJA69324.1"/>
    <property type="molecule type" value="Genomic_DNA"/>
</dbReference>
<evidence type="ECO:0000313" key="2">
    <source>
        <dbReference type="EMBL" id="QJA96095.1"/>
    </source>
</evidence>
<name>A0A6M3JGZ2_9ZZZZ</name>
<dbReference type="AlphaFoldDB" id="A0A6M3JGZ2"/>
<dbReference type="EMBL" id="MT143370">
    <property type="protein sequence ID" value="QJA96095.1"/>
    <property type="molecule type" value="Genomic_DNA"/>
</dbReference>
<accession>A0A6M3JGZ2</accession>